<organism evidence="2 3">
    <name type="scientific">Cladosporium halotolerans</name>
    <dbReference type="NCBI Taxonomy" id="1052096"/>
    <lineage>
        <taxon>Eukaryota</taxon>
        <taxon>Fungi</taxon>
        <taxon>Dikarya</taxon>
        <taxon>Ascomycota</taxon>
        <taxon>Pezizomycotina</taxon>
        <taxon>Dothideomycetes</taxon>
        <taxon>Dothideomycetidae</taxon>
        <taxon>Cladosporiales</taxon>
        <taxon>Cladosporiaceae</taxon>
        <taxon>Cladosporium</taxon>
    </lineage>
</organism>
<proteinExistence type="predicted"/>
<evidence type="ECO:0000313" key="3">
    <source>
        <dbReference type="Proteomes" id="UP000803884"/>
    </source>
</evidence>
<feature type="domain" description="Heterokaryon incompatibility" evidence="1">
    <location>
        <begin position="22"/>
        <end position="112"/>
    </location>
</feature>
<evidence type="ECO:0000313" key="2">
    <source>
        <dbReference type="EMBL" id="KAL1583373.1"/>
    </source>
</evidence>
<keyword evidence="3" id="KW-1185">Reference proteome</keyword>
<dbReference type="Proteomes" id="UP000803884">
    <property type="component" value="Unassembled WGS sequence"/>
</dbReference>
<name>A0AB34KDX4_9PEZI</name>
<dbReference type="PANTHER" id="PTHR10622:SF12">
    <property type="entry name" value="HET DOMAIN-CONTAINING PROTEIN"/>
    <property type="match status" value="1"/>
</dbReference>
<sequence>MRLLDTETLEFEEFVDVPEEPYAILSHRWGAEEVSYKEYRKTRALVKGRSGYKKIVKFCEIAQQRGYRLAWVDTCCIDKRSSAELSEAINSMYRWYGESAECFVWLEDYQVSGLDKTALAQCKWFTRGWTLQELLAPSCCTFFSASWDVVGHKHGSKNHTDTRVCQPGRGKRECGADITPDLARITNINLLCLTSRDFIPYVSAAERMSWASNRVTTRLEDRAYSLLGLFQINMPLLYGEGAKAFRRLQEEIIKEHEDLSILCFNDPLLFNPKAEILWDTRAEPILAKSPDAFREGNRVTCSTVKRARLEPALIASQGIRMRLCAYETVIECPLNDGMQVARLRVYALPLDCSQEARLAKRRPLYLIVSEAGSGRRRACRKFTVGFCDFESEDEFGVPHWNLHEDKTFYITSACC</sequence>
<gene>
    <name evidence="2" type="ORF">WHR41_08051</name>
</gene>
<reference evidence="2 3" key="1">
    <citation type="journal article" date="2020" name="Microbiol. Resour. Announc.">
        <title>Draft Genome Sequence of a Cladosporium Species Isolated from the Mesophotic Ascidian Didemnum maculosum.</title>
        <authorList>
            <person name="Gioti A."/>
            <person name="Siaperas R."/>
            <person name="Nikolaivits E."/>
            <person name="Le Goff G."/>
            <person name="Ouazzani J."/>
            <person name="Kotoulas G."/>
            <person name="Topakas E."/>
        </authorList>
    </citation>
    <scope>NUCLEOTIDE SEQUENCE [LARGE SCALE GENOMIC DNA]</scope>
    <source>
        <strain evidence="2 3">TM138-S3</strain>
    </source>
</reference>
<protein>
    <recommendedName>
        <fullName evidence="1">Heterokaryon incompatibility domain-containing protein</fullName>
    </recommendedName>
</protein>
<dbReference type="AlphaFoldDB" id="A0AB34KDX4"/>
<dbReference type="EMBL" id="JAAQHG020000036">
    <property type="protein sequence ID" value="KAL1583373.1"/>
    <property type="molecule type" value="Genomic_DNA"/>
</dbReference>
<dbReference type="PANTHER" id="PTHR10622">
    <property type="entry name" value="HET DOMAIN-CONTAINING PROTEIN"/>
    <property type="match status" value="1"/>
</dbReference>
<dbReference type="Pfam" id="PF06985">
    <property type="entry name" value="HET"/>
    <property type="match status" value="1"/>
</dbReference>
<dbReference type="GeneID" id="96009493"/>
<evidence type="ECO:0000259" key="1">
    <source>
        <dbReference type="Pfam" id="PF06985"/>
    </source>
</evidence>
<comment type="caution">
    <text evidence="2">The sequence shown here is derived from an EMBL/GenBank/DDBJ whole genome shotgun (WGS) entry which is preliminary data.</text>
</comment>
<dbReference type="InterPro" id="IPR010730">
    <property type="entry name" value="HET"/>
</dbReference>
<dbReference type="RefSeq" id="XP_069226480.1">
    <property type="nucleotide sequence ID" value="XM_069376655.1"/>
</dbReference>
<accession>A0AB34KDX4</accession>